<evidence type="ECO:0000313" key="3">
    <source>
        <dbReference type="EMBL" id="EPS67511.1"/>
    </source>
</evidence>
<protein>
    <recommendedName>
        <fullName evidence="2">PB1 domain-containing protein</fullName>
    </recommendedName>
</protein>
<comment type="caution">
    <text evidence="3">The sequence shown here is derived from an EMBL/GenBank/DDBJ whole genome shotgun (WGS) entry which is preliminary data.</text>
</comment>
<feature type="region of interest" description="Disordered" evidence="1">
    <location>
        <begin position="1"/>
        <end position="28"/>
    </location>
</feature>
<dbReference type="SUPFAM" id="SSF54277">
    <property type="entry name" value="CAD &amp; PB1 domains"/>
    <property type="match status" value="1"/>
</dbReference>
<evidence type="ECO:0000313" key="4">
    <source>
        <dbReference type="Proteomes" id="UP000015453"/>
    </source>
</evidence>
<organism evidence="3 4">
    <name type="scientific">Genlisea aurea</name>
    <dbReference type="NCBI Taxonomy" id="192259"/>
    <lineage>
        <taxon>Eukaryota</taxon>
        <taxon>Viridiplantae</taxon>
        <taxon>Streptophyta</taxon>
        <taxon>Embryophyta</taxon>
        <taxon>Tracheophyta</taxon>
        <taxon>Spermatophyta</taxon>
        <taxon>Magnoliopsida</taxon>
        <taxon>eudicotyledons</taxon>
        <taxon>Gunneridae</taxon>
        <taxon>Pentapetalae</taxon>
        <taxon>asterids</taxon>
        <taxon>lamiids</taxon>
        <taxon>Lamiales</taxon>
        <taxon>Lentibulariaceae</taxon>
        <taxon>Genlisea</taxon>
    </lineage>
</organism>
<dbReference type="EMBL" id="AUSU01003076">
    <property type="protein sequence ID" value="EPS67511.1"/>
    <property type="molecule type" value="Genomic_DNA"/>
</dbReference>
<dbReference type="PANTHER" id="PTHR31066">
    <property type="entry name" value="OS05G0427100 PROTEIN-RELATED"/>
    <property type="match status" value="1"/>
</dbReference>
<dbReference type="InterPro" id="IPR053198">
    <property type="entry name" value="Gynoecium_Dev_Regulator"/>
</dbReference>
<dbReference type="OrthoDB" id="1938580at2759"/>
<feature type="non-terminal residue" evidence="3">
    <location>
        <position position="234"/>
    </location>
</feature>
<gene>
    <name evidence="3" type="ORF">M569_07264</name>
</gene>
<name>S8CRM0_9LAMI</name>
<evidence type="ECO:0000259" key="2">
    <source>
        <dbReference type="SMART" id="SM00666"/>
    </source>
</evidence>
<reference evidence="3 4" key="1">
    <citation type="journal article" date="2013" name="BMC Genomics">
        <title>The miniature genome of a carnivorous plant Genlisea aurea contains a low number of genes and short non-coding sequences.</title>
        <authorList>
            <person name="Leushkin E.V."/>
            <person name="Sutormin R.A."/>
            <person name="Nabieva E.R."/>
            <person name="Penin A.A."/>
            <person name="Kondrashov A.S."/>
            <person name="Logacheva M.D."/>
        </authorList>
    </citation>
    <scope>NUCLEOTIDE SEQUENCE [LARGE SCALE GENOMIC DNA]</scope>
</reference>
<dbReference type="SMART" id="SM00666">
    <property type="entry name" value="PB1"/>
    <property type="match status" value="1"/>
</dbReference>
<dbReference type="AlphaFoldDB" id="S8CRM0"/>
<dbReference type="Proteomes" id="UP000015453">
    <property type="component" value="Unassembled WGS sequence"/>
</dbReference>
<dbReference type="CDD" id="cd06410">
    <property type="entry name" value="PB1_UP2"/>
    <property type="match status" value="1"/>
</dbReference>
<accession>S8CRM0</accession>
<sequence length="234" mass="25803">SGDLSPSPRDAELEIPPASENPPVNRPPQSLKAKFLCSYGGRIIPRPRDNKLAYLGGETKILAVDRGIRFGDLLATVNALCNCDCNSFKYQLPGEDLETLISVTNDDDVEQMMHEFERLCRAAHSSARMRIFVFLPVNPSDRRDSSNDKKTEKEMFVEALNTPPVTLADLESASAAATPEQPPPSGQEITLAVNSSLQRAVEISCQSENLAAVSDPMIQRHIQDLKKLKLDEQE</sequence>
<feature type="domain" description="PB1" evidence="2">
    <location>
        <begin position="47"/>
        <end position="136"/>
    </location>
</feature>
<dbReference type="InterPro" id="IPR000270">
    <property type="entry name" value="PB1_dom"/>
</dbReference>
<dbReference type="PANTHER" id="PTHR31066:SF100">
    <property type="entry name" value="PB1 DOMAIN-CONTAINING PROTEIN"/>
    <property type="match status" value="1"/>
</dbReference>
<evidence type="ECO:0000256" key="1">
    <source>
        <dbReference type="SAM" id="MobiDB-lite"/>
    </source>
</evidence>
<proteinExistence type="predicted"/>
<keyword evidence="4" id="KW-1185">Reference proteome</keyword>
<dbReference type="Gene3D" id="3.10.20.90">
    <property type="entry name" value="Phosphatidylinositol 3-kinase Catalytic Subunit, Chain A, domain 1"/>
    <property type="match status" value="1"/>
</dbReference>
<dbReference type="Pfam" id="PF00564">
    <property type="entry name" value="PB1"/>
    <property type="match status" value="1"/>
</dbReference>
<feature type="non-terminal residue" evidence="3">
    <location>
        <position position="1"/>
    </location>
</feature>